<evidence type="ECO:0000313" key="2">
    <source>
        <dbReference type="Proteomes" id="UP000053732"/>
    </source>
</evidence>
<dbReference type="Proteomes" id="UP000053732">
    <property type="component" value="Unassembled WGS sequence"/>
</dbReference>
<keyword evidence="2" id="KW-1185">Reference proteome</keyword>
<accession>A0A0G4PQR9</accession>
<protein>
    <submittedName>
        <fullName evidence="1">Str. FM013</fullName>
    </submittedName>
</protein>
<evidence type="ECO:0000313" key="1">
    <source>
        <dbReference type="EMBL" id="CRL28513.1"/>
    </source>
</evidence>
<gene>
    <name evidence="1" type="ORF">PCAMFM013_S028g000066</name>
</gene>
<name>A0A0G4PQR9_PENC3</name>
<reference evidence="1 2" key="1">
    <citation type="journal article" date="2014" name="Nat. Commun.">
        <title>Multiple recent horizontal transfers of a large genomic region in cheese making fungi.</title>
        <authorList>
            <person name="Cheeseman K."/>
            <person name="Ropars J."/>
            <person name="Renault P."/>
            <person name="Dupont J."/>
            <person name="Gouzy J."/>
            <person name="Branca A."/>
            <person name="Abraham A.L."/>
            <person name="Ceppi M."/>
            <person name="Conseiller E."/>
            <person name="Debuchy R."/>
            <person name="Malagnac F."/>
            <person name="Goarin A."/>
            <person name="Silar P."/>
            <person name="Lacoste S."/>
            <person name="Sallet E."/>
            <person name="Bensimon A."/>
            <person name="Giraud T."/>
            <person name="Brygoo Y."/>
        </authorList>
    </citation>
    <scope>NUCLEOTIDE SEQUENCE [LARGE SCALE GENOMIC DNA]</scope>
    <source>
        <strain evidence="2">FM 013</strain>
    </source>
</reference>
<organism evidence="1 2">
    <name type="scientific">Penicillium camemberti (strain FM 013)</name>
    <dbReference type="NCBI Taxonomy" id="1429867"/>
    <lineage>
        <taxon>Eukaryota</taxon>
        <taxon>Fungi</taxon>
        <taxon>Dikarya</taxon>
        <taxon>Ascomycota</taxon>
        <taxon>Pezizomycotina</taxon>
        <taxon>Eurotiomycetes</taxon>
        <taxon>Eurotiomycetidae</taxon>
        <taxon>Eurotiales</taxon>
        <taxon>Aspergillaceae</taxon>
        <taxon>Penicillium</taxon>
    </lineage>
</organism>
<proteinExistence type="predicted"/>
<dbReference type="EMBL" id="HG793161">
    <property type="protein sequence ID" value="CRL28513.1"/>
    <property type="molecule type" value="Genomic_DNA"/>
</dbReference>
<dbReference type="AlphaFoldDB" id="A0A0G4PQR9"/>
<sequence length="55" mass="6337">MGIMMDLWGFLKDRSWAGFPGEEVRDINDFLTADDKKSVIKTEAAFQALDWKKIT</sequence>